<dbReference type="Gramene" id="mRNA:HanXRQr2_Chr14g0626351">
    <property type="protein sequence ID" value="CDS:HanXRQr2_Chr14g0626351.1"/>
    <property type="gene ID" value="HanXRQr2_Chr14g0626351"/>
</dbReference>
<organism evidence="2 3">
    <name type="scientific">Helianthus annuus</name>
    <name type="common">Common sunflower</name>
    <dbReference type="NCBI Taxonomy" id="4232"/>
    <lineage>
        <taxon>Eukaryota</taxon>
        <taxon>Viridiplantae</taxon>
        <taxon>Streptophyta</taxon>
        <taxon>Embryophyta</taxon>
        <taxon>Tracheophyta</taxon>
        <taxon>Spermatophyta</taxon>
        <taxon>Magnoliopsida</taxon>
        <taxon>eudicotyledons</taxon>
        <taxon>Gunneridae</taxon>
        <taxon>Pentapetalae</taxon>
        <taxon>asterids</taxon>
        <taxon>campanulids</taxon>
        <taxon>Asterales</taxon>
        <taxon>Asteraceae</taxon>
        <taxon>Asteroideae</taxon>
        <taxon>Heliantheae alliance</taxon>
        <taxon>Heliantheae</taxon>
        <taxon>Helianthus</taxon>
    </lineage>
</organism>
<sequence>MILYLILFTVLFLLFFFLSLLFSSISPLCSFPQIDFHLPKINRSHLRSAFINFLQGRSLRN</sequence>
<gene>
    <name evidence="2" type="ORF">HannXRQ_Chr05g0142781</name>
    <name evidence="1" type="ORF">HanXRQr2_Chr14g0626351</name>
</gene>
<dbReference type="Proteomes" id="UP000215914">
    <property type="component" value="Chromosome 5"/>
</dbReference>
<dbReference type="AlphaFoldDB" id="A0A251UPK3"/>
<evidence type="ECO:0000313" key="2">
    <source>
        <dbReference type="EMBL" id="OTG24989.1"/>
    </source>
</evidence>
<proteinExistence type="predicted"/>
<reference evidence="1" key="3">
    <citation type="submission" date="2020-06" db="EMBL/GenBank/DDBJ databases">
        <title>Helianthus annuus Genome sequencing and assembly Release 2.</title>
        <authorList>
            <person name="Gouzy J."/>
            <person name="Langlade N."/>
            <person name="Munos S."/>
        </authorList>
    </citation>
    <scope>NUCLEOTIDE SEQUENCE</scope>
    <source>
        <tissue evidence="1">Leaves</tissue>
    </source>
</reference>
<evidence type="ECO:0000313" key="1">
    <source>
        <dbReference type="EMBL" id="KAF5767608.1"/>
    </source>
</evidence>
<evidence type="ECO:0000313" key="3">
    <source>
        <dbReference type="Proteomes" id="UP000215914"/>
    </source>
</evidence>
<accession>A0A251UPK3</accession>
<reference evidence="1 3" key="1">
    <citation type="journal article" date="2017" name="Nature">
        <title>The sunflower genome provides insights into oil metabolism, flowering and Asterid evolution.</title>
        <authorList>
            <person name="Badouin H."/>
            <person name="Gouzy J."/>
            <person name="Grassa C.J."/>
            <person name="Murat F."/>
            <person name="Staton S.E."/>
            <person name="Cottret L."/>
            <person name="Lelandais-Briere C."/>
            <person name="Owens G.L."/>
            <person name="Carrere S."/>
            <person name="Mayjonade B."/>
            <person name="Legrand L."/>
            <person name="Gill N."/>
            <person name="Kane N.C."/>
            <person name="Bowers J.E."/>
            <person name="Hubner S."/>
            <person name="Bellec A."/>
            <person name="Berard A."/>
            <person name="Berges H."/>
            <person name="Blanchet N."/>
            <person name="Boniface M.C."/>
            <person name="Brunel D."/>
            <person name="Catrice O."/>
            <person name="Chaidir N."/>
            <person name="Claudel C."/>
            <person name="Donnadieu C."/>
            <person name="Faraut T."/>
            <person name="Fievet G."/>
            <person name="Helmstetter N."/>
            <person name="King M."/>
            <person name="Knapp S.J."/>
            <person name="Lai Z."/>
            <person name="Le Paslier M.C."/>
            <person name="Lippi Y."/>
            <person name="Lorenzon L."/>
            <person name="Mandel J.R."/>
            <person name="Marage G."/>
            <person name="Marchand G."/>
            <person name="Marquand E."/>
            <person name="Bret-Mestries E."/>
            <person name="Morien E."/>
            <person name="Nambeesan S."/>
            <person name="Nguyen T."/>
            <person name="Pegot-Espagnet P."/>
            <person name="Pouilly N."/>
            <person name="Raftis F."/>
            <person name="Sallet E."/>
            <person name="Schiex T."/>
            <person name="Thomas J."/>
            <person name="Vandecasteele C."/>
            <person name="Vares D."/>
            <person name="Vear F."/>
            <person name="Vautrin S."/>
            <person name="Crespi M."/>
            <person name="Mangin B."/>
            <person name="Burke J.M."/>
            <person name="Salse J."/>
            <person name="Munos S."/>
            <person name="Vincourt P."/>
            <person name="Rieseberg L.H."/>
            <person name="Langlade N.B."/>
        </authorList>
    </citation>
    <scope>NUCLEOTIDE SEQUENCE [LARGE SCALE GENOMIC DNA]</scope>
    <source>
        <strain evidence="3">cv. SF193</strain>
        <tissue evidence="1">Leaves</tissue>
    </source>
</reference>
<dbReference type="InParanoid" id="A0A251UPK3"/>
<dbReference type="EMBL" id="MNCJ02000329">
    <property type="protein sequence ID" value="KAF5767608.1"/>
    <property type="molecule type" value="Genomic_DNA"/>
</dbReference>
<name>A0A251UPK3_HELAN</name>
<protein>
    <submittedName>
        <fullName evidence="2">Uncharacterized protein</fullName>
    </submittedName>
</protein>
<keyword evidence="3" id="KW-1185">Reference proteome</keyword>
<reference evidence="2" key="2">
    <citation type="submission" date="2017-02" db="EMBL/GenBank/DDBJ databases">
        <title>Sunflower complete genome.</title>
        <authorList>
            <person name="Langlade N."/>
            <person name="Munos S."/>
        </authorList>
    </citation>
    <scope>NUCLEOTIDE SEQUENCE [LARGE SCALE GENOMIC DNA]</scope>
    <source>
        <tissue evidence="2">Leaves</tissue>
    </source>
</reference>
<dbReference type="EMBL" id="CM007894">
    <property type="protein sequence ID" value="OTG24989.1"/>
    <property type="molecule type" value="Genomic_DNA"/>
</dbReference>